<evidence type="ECO:0000256" key="2">
    <source>
        <dbReference type="ARBA" id="ARBA00005689"/>
    </source>
</evidence>
<evidence type="ECO:0000256" key="8">
    <source>
        <dbReference type="ARBA" id="ARBA00023027"/>
    </source>
</evidence>
<keyword evidence="6 13" id="KW-0028">Amino-acid biosynthesis</keyword>
<feature type="domain" description="Alanine dehydrogenase/pyridine nucleotide transhydrogenase N-terminal" evidence="18">
    <location>
        <begin position="8"/>
        <end position="148"/>
    </location>
</feature>
<dbReference type="SUPFAM" id="SSF52283">
    <property type="entry name" value="Formate/glycerate dehydrogenase catalytic domain-like"/>
    <property type="match status" value="1"/>
</dbReference>
<dbReference type="CDD" id="cd12188">
    <property type="entry name" value="SDH"/>
    <property type="match status" value="1"/>
</dbReference>
<dbReference type="InterPro" id="IPR027281">
    <property type="entry name" value="Lys1"/>
</dbReference>
<dbReference type="Gene3D" id="3.40.50.720">
    <property type="entry name" value="NAD(P)-binding Rossmann-like Domain"/>
    <property type="match status" value="1"/>
</dbReference>
<dbReference type="Pfam" id="PF05222">
    <property type="entry name" value="AlaDh_PNT_N"/>
    <property type="match status" value="1"/>
</dbReference>
<dbReference type="PIRSF" id="PIRSF018250">
    <property type="entry name" value="Saccharopine_DH_Lys"/>
    <property type="match status" value="1"/>
</dbReference>
<evidence type="ECO:0000313" key="20">
    <source>
        <dbReference type="Proteomes" id="UP000799640"/>
    </source>
</evidence>
<dbReference type="InterPro" id="IPR036291">
    <property type="entry name" value="NAD(P)-bd_dom_sf"/>
</dbReference>
<feature type="active site" description="Proton acceptor" evidence="14">
    <location>
        <position position="84"/>
    </location>
</feature>
<evidence type="ECO:0000313" key="19">
    <source>
        <dbReference type="EMBL" id="KAF2403265.1"/>
    </source>
</evidence>
<feature type="binding site" evidence="15">
    <location>
        <position position="243"/>
    </location>
    <ligand>
        <name>NAD(+)</name>
        <dbReference type="ChEBI" id="CHEBI:57540"/>
    </ligand>
</feature>
<dbReference type="EMBL" id="ML996690">
    <property type="protein sequence ID" value="KAF2403265.1"/>
    <property type="molecule type" value="Genomic_DNA"/>
</dbReference>
<evidence type="ECO:0000256" key="14">
    <source>
        <dbReference type="PIRSR" id="PIRSR018250-1"/>
    </source>
</evidence>
<feature type="binding site" evidence="15">
    <location>
        <position position="291"/>
    </location>
    <ligand>
        <name>NAD(+)</name>
        <dbReference type="ChEBI" id="CHEBI:57540"/>
    </ligand>
</feature>
<protein>
    <recommendedName>
        <fullName evidence="5 13">Saccharopine dehydrogenase [NAD(+), L-lysine-forming]</fullName>
        <shortName evidence="13">SDH</shortName>
        <ecNumber evidence="4 13">1.5.1.7</ecNumber>
    </recommendedName>
    <alternativeName>
        <fullName evidence="11 13">Lysine--2-oxoglutarate reductase</fullName>
    </alternativeName>
</protein>
<feature type="binding site" evidence="15">
    <location>
        <position position="239"/>
    </location>
    <ligand>
        <name>NAD(+)</name>
        <dbReference type="ChEBI" id="CHEBI:57540"/>
    </ligand>
</feature>
<evidence type="ECO:0000256" key="15">
    <source>
        <dbReference type="PIRSR" id="PIRSR018250-3"/>
    </source>
</evidence>
<evidence type="ECO:0000256" key="9">
    <source>
        <dbReference type="ARBA" id="ARBA00023154"/>
    </source>
</evidence>
<keyword evidence="9 13" id="KW-0457">Lysine biosynthesis</keyword>
<dbReference type="SMART" id="SM01002">
    <property type="entry name" value="AlaDh_PNT_C"/>
    <property type="match status" value="1"/>
</dbReference>
<dbReference type="GO" id="GO:0004754">
    <property type="term" value="F:saccharopine dehydrogenase (NAD+, L-lysine-forming) activity"/>
    <property type="evidence" value="ECO:0007669"/>
    <property type="project" value="UniProtKB-EC"/>
</dbReference>
<evidence type="ECO:0000256" key="16">
    <source>
        <dbReference type="PIRSR" id="PIRSR018250-4"/>
    </source>
</evidence>
<comment type="subunit">
    <text evidence="3">Monomer.</text>
</comment>
<dbReference type="PANTHER" id="PTHR11133">
    <property type="entry name" value="SACCHAROPINE DEHYDROGENASE"/>
    <property type="match status" value="1"/>
</dbReference>
<evidence type="ECO:0000256" key="12">
    <source>
        <dbReference type="ARBA" id="ARBA00047860"/>
    </source>
</evidence>
<sequence length="389" mass="43175">MSPKTVLHLRSEQKPLEHRSALTPTTTDALIKSGRFEVHVERSPADPSRKRIYDDAEFEAVGATLVQDQSWTGAPTDHIIIGLKELDPETFPLKHTHVQFAHCYKTQAGWAGVLSRFPRGGGTLLDLEFLVDANRRRIAAFGYHAGFAGSALAIKTWAWQLEHGATPLPGVEKFTDGRGYYENEDQMLEQLRGELRAGTEKAGRAPRVFVMGALGRCGRGAVDLFLKAGLPTENILKWDMAETSGRPGPYHEIVESDIFVNCIYLSDPIPPFLNKETLEAPGRKLTVICDVSCDTTNPHNPIPVYSVNTTFTHPTVPVELDTEPPCSVISIDHLPSLLPRESSEAFSADLLPYLLQLDNWRQAEVWGRALELFEQKVATLPEGMAKRET</sequence>
<name>A0A6G1I5K1_9PEZI</name>
<reference evidence="19" key="1">
    <citation type="journal article" date="2020" name="Stud. Mycol.">
        <title>101 Dothideomycetes genomes: a test case for predicting lifestyles and emergence of pathogens.</title>
        <authorList>
            <person name="Haridas S."/>
            <person name="Albert R."/>
            <person name="Binder M."/>
            <person name="Bloem J."/>
            <person name="Labutti K."/>
            <person name="Salamov A."/>
            <person name="Andreopoulos B."/>
            <person name="Baker S."/>
            <person name="Barry K."/>
            <person name="Bills G."/>
            <person name="Bluhm B."/>
            <person name="Cannon C."/>
            <person name="Castanera R."/>
            <person name="Culley D."/>
            <person name="Daum C."/>
            <person name="Ezra D."/>
            <person name="Gonzalez J."/>
            <person name="Henrissat B."/>
            <person name="Kuo A."/>
            <person name="Liang C."/>
            <person name="Lipzen A."/>
            <person name="Lutzoni F."/>
            <person name="Magnuson J."/>
            <person name="Mondo S."/>
            <person name="Nolan M."/>
            <person name="Ohm R."/>
            <person name="Pangilinan J."/>
            <person name="Park H.-J."/>
            <person name="Ramirez L."/>
            <person name="Alfaro M."/>
            <person name="Sun H."/>
            <person name="Tritt A."/>
            <person name="Yoshinaga Y."/>
            <person name="Zwiers L.-H."/>
            <person name="Turgeon B."/>
            <person name="Goodwin S."/>
            <person name="Spatafora J."/>
            <person name="Crous P."/>
            <person name="Grigoriev I."/>
        </authorList>
    </citation>
    <scope>NUCLEOTIDE SEQUENCE</scope>
    <source>
        <strain evidence="19">CBS 262.69</strain>
    </source>
</reference>
<comment type="similarity">
    <text evidence="2 13">Belongs to the AlaDH/PNT family.</text>
</comment>
<dbReference type="SUPFAM" id="SSF51735">
    <property type="entry name" value="NAD(P)-binding Rossmann-fold domains"/>
    <property type="match status" value="1"/>
</dbReference>
<proteinExistence type="inferred from homology"/>
<keyword evidence="10" id="KW-1015">Disulfide bond</keyword>
<evidence type="ECO:0000259" key="18">
    <source>
        <dbReference type="SMART" id="SM01003"/>
    </source>
</evidence>
<dbReference type="Proteomes" id="UP000799640">
    <property type="component" value="Unassembled WGS sequence"/>
</dbReference>
<feature type="binding site" evidence="15">
    <location>
        <begin position="331"/>
        <end position="334"/>
    </location>
    <ligand>
        <name>NAD(+)</name>
        <dbReference type="ChEBI" id="CHEBI:57540"/>
    </ligand>
</feature>
<feature type="active site" description="Proton donor" evidence="14">
    <location>
        <position position="102"/>
    </location>
</feature>
<keyword evidence="8 13" id="KW-0520">NAD</keyword>
<keyword evidence="20" id="KW-1185">Reference proteome</keyword>
<organism evidence="19 20">
    <name type="scientific">Trichodelitschia bisporula</name>
    <dbReference type="NCBI Taxonomy" id="703511"/>
    <lineage>
        <taxon>Eukaryota</taxon>
        <taxon>Fungi</taxon>
        <taxon>Dikarya</taxon>
        <taxon>Ascomycota</taxon>
        <taxon>Pezizomycotina</taxon>
        <taxon>Dothideomycetes</taxon>
        <taxon>Dothideomycetes incertae sedis</taxon>
        <taxon>Phaeotrichales</taxon>
        <taxon>Phaeotrichaceae</taxon>
        <taxon>Trichodelitschia</taxon>
    </lineage>
</organism>
<dbReference type="InterPro" id="IPR007886">
    <property type="entry name" value="AlaDH/PNT_N"/>
</dbReference>
<evidence type="ECO:0000256" key="7">
    <source>
        <dbReference type="ARBA" id="ARBA00023002"/>
    </source>
</evidence>
<evidence type="ECO:0000259" key="17">
    <source>
        <dbReference type="SMART" id="SM01002"/>
    </source>
</evidence>
<dbReference type="GO" id="GO:0005737">
    <property type="term" value="C:cytoplasm"/>
    <property type="evidence" value="ECO:0007669"/>
    <property type="project" value="TreeGrafter"/>
</dbReference>
<dbReference type="UniPathway" id="UPA00033">
    <property type="reaction ID" value="UER00034"/>
</dbReference>
<evidence type="ECO:0000256" key="11">
    <source>
        <dbReference type="ARBA" id="ARBA00033228"/>
    </source>
</evidence>
<evidence type="ECO:0000256" key="3">
    <source>
        <dbReference type="ARBA" id="ARBA00011245"/>
    </source>
</evidence>
<dbReference type="InterPro" id="IPR007698">
    <property type="entry name" value="AlaDH/PNT_NAD(H)-bd"/>
</dbReference>
<dbReference type="OrthoDB" id="265306at2759"/>
<dbReference type="PANTHER" id="PTHR11133:SF23">
    <property type="entry name" value="SACCHAROPINE DEHYDROGENASE [NAD(+), L-LYSINE-FORMING]"/>
    <property type="match status" value="1"/>
</dbReference>
<dbReference type="SMART" id="SM01003">
    <property type="entry name" value="AlaDh_PNT_N"/>
    <property type="match status" value="1"/>
</dbReference>
<dbReference type="GO" id="GO:0019878">
    <property type="term" value="P:lysine biosynthetic process via aminoadipic acid"/>
    <property type="evidence" value="ECO:0007669"/>
    <property type="project" value="UniProtKB-UniPathway"/>
</dbReference>
<comment type="catalytic activity">
    <reaction evidence="12 13">
        <text>L-saccharopine + NAD(+) + H2O = L-lysine + 2-oxoglutarate + NADH + H(+)</text>
        <dbReference type="Rhea" id="RHEA:12440"/>
        <dbReference type="ChEBI" id="CHEBI:15377"/>
        <dbReference type="ChEBI" id="CHEBI:15378"/>
        <dbReference type="ChEBI" id="CHEBI:16810"/>
        <dbReference type="ChEBI" id="CHEBI:32551"/>
        <dbReference type="ChEBI" id="CHEBI:57540"/>
        <dbReference type="ChEBI" id="CHEBI:57945"/>
        <dbReference type="ChEBI" id="CHEBI:57951"/>
        <dbReference type="EC" id="1.5.1.7"/>
    </reaction>
</comment>
<evidence type="ECO:0000256" key="4">
    <source>
        <dbReference type="ARBA" id="ARBA00012847"/>
    </source>
</evidence>
<evidence type="ECO:0000256" key="13">
    <source>
        <dbReference type="PIRNR" id="PIRNR018250"/>
    </source>
</evidence>
<feature type="disulfide bond" evidence="16">
    <location>
        <begin position="217"/>
        <end position="262"/>
    </location>
</feature>
<dbReference type="FunFam" id="3.40.50.720:FF:000217">
    <property type="entry name" value="Saccharopine dehydrogenase [NAD(+), L-lysine-forming]"/>
    <property type="match status" value="1"/>
</dbReference>
<evidence type="ECO:0000256" key="6">
    <source>
        <dbReference type="ARBA" id="ARBA00022605"/>
    </source>
</evidence>
<evidence type="ECO:0000256" key="1">
    <source>
        <dbReference type="ARBA" id="ARBA00004884"/>
    </source>
</evidence>
<keyword evidence="7 13" id="KW-0560">Oxidoreductase</keyword>
<feature type="binding site" evidence="15">
    <location>
        <begin position="215"/>
        <end position="216"/>
    </location>
    <ligand>
        <name>NAD(+)</name>
        <dbReference type="ChEBI" id="CHEBI:57540"/>
    </ligand>
</feature>
<dbReference type="EC" id="1.5.1.7" evidence="4 13"/>
<evidence type="ECO:0000256" key="5">
    <source>
        <dbReference type="ARBA" id="ARBA00021221"/>
    </source>
</evidence>
<feature type="binding site" evidence="15">
    <location>
        <position position="264"/>
    </location>
    <ligand>
        <name>NAD(+)</name>
        <dbReference type="ChEBI" id="CHEBI:57540"/>
    </ligand>
</feature>
<evidence type="ECO:0000256" key="10">
    <source>
        <dbReference type="ARBA" id="ARBA00023157"/>
    </source>
</evidence>
<dbReference type="InterPro" id="IPR051168">
    <property type="entry name" value="AASS"/>
</dbReference>
<feature type="binding site" evidence="15">
    <location>
        <position position="136"/>
    </location>
    <ligand>
        <name>NAD(+)</name>
        <dbReference type="ChEBI" id="CHEBI:57540"/>
    </ligand>
</feature>
<gene>
    <name evidence="19" type="ORF">EJ06DRAFT_528206</name>
</gene>
<comment type="pathway">
    <text evidence="1 13">Amino-acid biosynthesis; L-lysine biosynthesis via AAA pathway; L-lysine from L-alpha-aminoadipate (fungal route): step 3/3.</text>
</comment>
<accession>A0A6G1I5K1</accession>
<feature type="domain" description="Alanine dehydrogenase/pyridine nucleotide transhydrogenase NAD(H)-binding" evidence="17">
    <location>
        <begin position="188"/>
        <end position="330"/>
    </location>
</feature>
<dbReference type="AlphaFoldDB" id="A0A6G1I5K1"/>